<dbReference type="EMBL" id="UHED01000001">
    <property type="protein sequence ID" value="SUM82964.1"/>
    <property type="molecule type" value="Genomic_DNA"/>
</dbReference>
<dbReference type="Gene3D" id="3.30.70.360">
    <property type="match status" value="1"/>
</dbReference>
<keyword evidence="4 11" id="KW-0378">Hydrolase</keyword>
<dbReference type="SUPFAM" id="SSF55031">
    <property type="entry name" value="Bacterial exopeptidase dimerisation domain"/>
    <property type="match status" value="1"/>
</dbReference>
<protein>
    <submittedName>
        <fullName evidence="11">Peptidase</fullName>
        <ecNumber evidence="11">3.4.11.4</ecNumber>
    </submittedName>
</protein>
<dbReference type="InterPro" id="IPR011650">
    <property type="entry name" value="Peptidase_M20_dimer"/>
</dbReference>
<comment type="cofactor">
    <cofactor evidence="9">
        <name>a divalent metal cation</name>
        <dbReference type="ChEBI" id="CHEBI:60240"/>
    </cofactor>
    <text evidence="9">Binds 2 divalent metal cations per subunit.</text>
</comment>
<dbReference type="GO" id="GO:0008237">
    <property type="term" value="F:metallopeptidase activity"/>
    <property type="evidence" value="ECO:0007669"/>
    <property type="project" value="UniProtKB-KW"/>
</dbReference>
<dbReference type="Gene3D" id="3.40.630.10">
    <property type="entry name" value="Zn peptidases"/>
    <property type="match status" value="1"/>
</dbReference>
<dbReference type="RefSeq" id="WP_002483218.1">
    <property type="nucleotide sequence ID" value="NZ_CAXOKG010000001.1"/>
</dbReference>
<dbReference type="EC" id="3.4.11.4" evidence="11"/>
<evidence type="ECO:0000256" key="6">
    <source>
        <dbReference type="ARBA" id="ARBA00023049"/>
    </source>
</evidence>
<name>A0A380HLJ4_STASA</name>
<evidence type="ECO:0000256" key="8">
    <source>
        <dbReference type="PIRSR" id="PIRSR001123-1"/>
    </source>
</evidence>
<dbReference type="GO" id="GO:0046872">
    <property type="term" value="F:metal ion binding"/>
    <property type="evidence" value="ECO:0007669"/>
    <property type="project" value="UniProtKB-UniRule"/>
</dbReference>
<accession>A0A380HLJ4</accession>
<evidence type="ECO:0000256" key="4">
    <source>
        <dbReference type="ARBA" id="ARBA00022801"/>
    </source>
</evidence>
<keyword evidence="3 9" id="KW-0479">Metal-binding</keyword>
<feature type="binding site" evidence="9">
    <location>
        <position position="144"/>
    </location>
    <ligand>
        <name>Zn(2+)</name>
        <dbReference type="ChEBI" id="CHEBI:29105"/>
        <label>2</label>
    </ligand>
</feature>
<evidence type="ECO:0000313" key="12">
    <source>
        <dbReference type="Proteomes" id="UP000254707"/>
    </source>
</evidence>
<dbReference type="PANTHER" id="PTHR42994:SF2">
    <property type="entry name" value="PEPTIDASE"/>
    <property type="match status" value="1"/>
</dbReference>
<comment type="cofactor">
    <cofactor evidence="1">
        <name>Zn(2+)</name>
        <dbReference type="ChEBI" id="CHEBI:29105"/>
    </cofactor>
</comment>
<dbReference type="InterPro" id="IPR002933">
    <property type="entry name" value="Peptidase_M20"/>
</dbReference>
<dbReference type="InterPro" id="IPR001261">
    <property type="entry name" value="ArgE/DapE_CS"/>
</dbReference>
<feature type="active site" description="Proton acceptor" evidence="8">
    <location>
        <position position="143"/>
    </location>
</feature>
<dbReference type="PIRSF" id="PIRSF001123">
    <property type="entry name" value="PepA_GA"/>
    <property type="match status" value="1"/>
</dbReference>
<evidence type="ECO:0000313" key="11">
    <source>
        <dbReference type="EMBL" id="SUM82964.1"/>
    </source>
</evidence>
<proteinExistence type="inferred from homology"/>
<evidence type="ECO:0000256" key="7">
    <source>
        <dbReference type="PIRNR" id="PIRNR001123"/>
    </source>
</evidence>
<feature type="binding site" evidence="9">
    <location>
        <position position="110"/>
    </location>
    <ligand>
        <name>Zn(2+)</name>
        <dbReference type="ChEBI" id="CHEBI:29105"/>
        <label>1</label>
    </ligand>
</feature>
<dbReference type="Pfam" id="PF01546">
    <property type="entry name" value="Peptidase_M20"/>
    <property type="match status" value="1"/>
</dbReference>
<dbReference type="InterPro" id="IPR008007">
    <property type="entry name" value="Peptidase_M42"/>
</dbReference>
<dbReference type="PROSITE" id="PS00758">
    <property type="entry name" value="ARGE_DAPE_CPG2_1"/>
    <property type="match status" value="1"/>
</dbReference>
<keyword evidence="6" id="KW-0482">Metalloprotease</keyword>
<dbReference type="NCBIfam" id="TIGR01883">
    <property type="entry name" value="PepT-like"/>
    <property type="match status" value="1"/>
</dbReference>
<keyword evidence="5" id="KW-0862">Zinc</keyword>
<evidence type="ECO:0000256" key="3">
    <source>
        <dbReference type="ARBA" id="ARBA00022723"/>
    </source>
</evidence>
<feature type="domain" description="Peptidase M20 dimerisation" evidence="10">
    <location>
        <begin position="183"/>
        <end position="277"/>
    </location>
</feature>
<keyword evidence="2" id="KW-0645">Protease</keyword>
<dbReference type="AlphaFoldDB" id="A0A380HLJ4"/>
<dbReference type="Proteomes" id="UP000254707">
    <property type="component" value="Unassembled WGS sequence"/>
</dbReference>
<evidence type="ECO:0000259" key="10">
    <source>
        <dbReference type="Pfam" id="PF07687"/>
    </source>
</evidence>
<dbReference type="SUPFAM" id="SSF53187">
    <property type="entry name" value="Zn-dependent exopeptidases"/>
    <property type="match status" value="1"/>
</dbReference>
<dbReference type="GO" id="GO:0045148">
    <property type="term" value="F:tripeptide aminopeptidase activity"/>
    <property type="evidence" value="ECO:0007669"/>
    <property type="project" value="UniProtKB-EC"/>
</dbReference>
<dbReference type="InterPro" id="IPR036264">
    <property type="entry name" value="Bact_exopeptidase_dim_dom"/>
</dbReference>
<organism evidence="11 12">
    <name type="scientific">Staphylococcus saprophyticus</name>
    <dbReference type="NCBI Taxonomy" id="29385"/>
    <lineage>
        <taxon>Bacteria</taxon>
        <taxon>Bacillati</taxon>
        <taxon>Bacillota</taxon>
        <taxon>Bacilli</taxon>
        <taxon>Bacillales</taxon>
        <taxon>Staphylococcaceae</taxon>
        <taxon>Staphylococcus</taxon>
    </lineage>
</organism>
<evidence type="ECO:0000256" key="1">
    <source>
        <dbReference type="ARBA" id="ARBA00001947"/>
    </source>
</evidence>
<feature type="binding site" evidence="9">
    <location>
        <position position="167"/>
    </location>
    <ligand>
        <name>Zn(2+)</name>
        <dbReference type="ChEBI" id="CHEBI:29105"/>
        <label>1</label>
    </ligand>
</feature>
<reference evidence="11 12" key="1">
    <citation type="submission" date="2018-06" db="EMBL/GenBank/DDBJ databases">
        <authorList>
            <consortium name="Pathogen Informatics"/>
            <person name="Doyle S."/>
        </authorList>
    </citation>
    <scope>NUCLEOTIDE SEQUENCE [LARGE SCALE GENOMIC DNA]</scope>
    <source>
        <strain evidence="11 12">NCTC7688</strain>
    </source>
</reference>
<evidence type="ECO:0000256" key="2">
    <source>
        <dbReference type="ARBA" id="ARBA00022670"/>
    </source>
</evidence>
<sequence>MINEQRLLDTFLELVQINSESGNEQMIQSHLKSQFESLGLLVQEDNASKNENLGANNLICTLPATSNLDHIDKIYFTSHMDTVVPGLNVKPQIKDDGYIYSDGTTILGADDKAGLAAILECINVLKEQNIPHGQIQFVITVSEESGLEGAKALDQTLLDANYGYAIDASVGVGTTVTHAPTQMKVNATIYGKTAHASTPSKGVSAINIAAKAVSEMKLGQIDDYTTANIGRFEGGSATNIVADKVTLKAEARSHSDKSIESQVQHMKTVFEETTEKYGCTSEVEIIKSYPGFKIHDEATVTQVAKASATALGLKPNTVMAGGGSDGNIINQLGIPTVILGVGYENIHTTEERMPINALNLLTKQLLKIVEIITQQSTN</sequence>
<evidence type="ECO:0000256" key="9">
    <source>
        <dbReference type="PIRSR" id="PIRSR001123-2"/>
    </source>
</evidence>
<keyword evidence="11" id="KW-0031">Aminopeptidase</keyword>
<dbReference type="InterPro" id="IPR010162">
    <property type="entry name" value="PepT-like"/>
</dbReference>
<dbReference type="GO" id="GO:0006508">
    <property type="term" value="P:proteolysis"/>
    <property type="evidence" value="ECO:0007669"/>
    <property type="project" value="UniProtKB-KW"/>
</dbReference>
<gene>
    <name evidence="11" type="primary">pepT_1</name>
    <name evidence="11" type="ORF">NCTC7688_01531</name>
</gene>
<comment type="similarity">
    <text evidence="7">Belongs to the peptidase M42 family.</text>
</comment>
<dbReference type="Pfam" id="PF07687">
    <property type="entry name" value="M20_dimer"/>
    <property type="match status" value="1"/>
</dbReference>
<feature type="binding site" evidence="9">
    <location>
        <position position="110"/>
    </location>
    <ligand>
        <name>Zn(2+)</name>
        <dbReference type="ChEBI" id="CHEBI:29105"/>
        <label>2</label>
    </ligand>
</feature>
<evidence type="ECO:0000256" key="5">
    <source>
        <dbReference type="ARBA" id="ARBA00022833"/>
    </source>
</evidence>
<dbReference type="PANTHER" id="PTHR42994">
    <property type="entry name" value="PEPTIDASE T"/>
    <property type="match status" value="1"/>
</dbReference>